<name>C0QQB0_PERMH</name>
<organism evidence="1 2">
    <name type="scientific">Persephonella marina (strain DSM 14350 / EX-H1)</name>
    <dbReference type="NCBI Taxonomy" id="123214"/>
    <lineage>
        <taxon>Bacteria</taxon>
        <taxon>Pseudomonadati</taxon>
        <taxon>Aquificota</taxon>
        <taxon>Aquificia</taxon>
        <taxon>Aquificales</taxon>
        <taxon>Hydrogenothermaceae</taxon>
        <taxon>Persephonella</taxon>
    </lineage>
</organism>
<protein>
    <recommendedName>
        <fullName evidence="3">DUF1858 domain-containing protein</fullName>
    </recommendedName>
</protein>
<dbReference type="SUPFAM" id="SSF140683">
    <property type="entry name" value="SP0561-like"/>
    <property type="match status" value="1"/>
</dbReference>
<accession>C0QQB0</accession>
<reference evidence="1 2" key="1">
    <citation type="journal article" date="2009" name="J. Bacteriol.">
        <title>Complete and draft genome sequences of six members of the Aquificales.</title>
        <authorList>
            <person name="Reysenbach A.L."/>
            <person name="Hamamura N."/>
            <person name="Podar M."/>
            <person name="Griffiths E."/>
            <person name="Ferreira S."/>
            <person name="Hochstein R."/>
            <person name="Heidelberg J."/>
            <person name="Johnson J."/>
            <person name="Mead D."/>
            <person name="Pohorille A."/>
            <person name="Sarmiento M."/>
            <person name="Schweighofer K."/>
            <person name="Seshadri R."/>
            <person name="Voytek M.A."/>
        </authorList>
    </citation>
    <scope>NUCLEOTIDE SEQUENCE [LARGE SCALE GENOMIC DNA]</scope>
    <source>
        <strain evidence="2">DSM 14350 / EX-H1</strain>
    </source>
</reference>
<gene>
    <name evidence="1" type="ordered locus">PERMA_1070</name>
</gene>
<evidence type="ECO:0000313" key="2">
    <source>
        <dbReference type="Proteomes" id="UP000001366"/>
    </source>
</evidence>
<dbReference type="AlphaFoldDB" id="C0QQB0"/>
<proteinExistence type="predicted"/>
<sequence length="84" mass="10331">MVKMRITEDIKVFHLLEEYPESEEVVRKYFAYFYQNRLVDIALKRLSIKGAFNVLDIPQEKREQFFRELYEKLNLEMPRNNNIE</sequence>
<dbReference type="PaxDb" id="123214-PERMA_1070"/>
<dbReference type="Proteomes" id="UP000001366">
    <property type="component" value="Chromosome"/>
</dbReference>
<dbReference type="InterPro" id="IPR038062">
    <property type="entry name" value="ScdA-like_N_sf"/>
</dbReference>
<evidence type="ECO:0000313" key="1">
    <source>
        <dbReference type="EMBL" id="ACO03279.1"/>
    </source>
</evidence>
<dbReference type="KEGG" id="pmx:PERMA_1070"/>
<dbReference type="EMBL" id="CP001230">
    <property type="protein sequence ID" value="ACO03279.1"/>
    <property type="molecule type" value="Genomic_DNA"/>
</dbReference>
<dbReference type="STRING" id="123214.PERMA_1070"/>
<keyword evidence="2" id="KW-1185">Reference proteome</keyword>
<dbReference type="HOGENOM" id="CLU_2524606_0_0_0"/>
<evidence type="ECO:0008006" key="3">
    <source>
        <dbReference type="Google" id="ProtNLM"/>
    </source>
</evidence>